<name>A0A0M3QFZ8_9BACT</name>
<dbReference type="OrthoDB" id="5432521at2"/>
<dbReference type="PROSITE" id="PS00409">
    <property type="entry name" value="PROKAR_NTER_METHYL"/>
    <property type="match status" value="1"/>
</dbReference>
<dbReference type="KEGG" id="des:DSOUD_2168"/>
<dbReference type="RefSeq" id="WP_053550984.1">
    <property type="nucleotide sequence ID" value="NZ_CP010802.1"/>
</dbReference>
<protein>
    <recommendedName>
        <fullName evidence="4">Prepilin-type N-terminal cleavage/methylation domain-containing protein</fullName>
    </recommendedName>
</protein>
<keyword evidence="3" id="KW-1185">Reference proteome</keyword>
<proteinExistence type="predicted"/>
<keyword evidence="1" id="KW-0812">Transmembrane</keyword>
<evidence type="ECO:0000313" key="2">
    <source>
        <dbReference type="EMBL" id="ALC16933.1"/>
    </source>
</evidence>
<dbReference type="STRING" id="1603606.DSOUD_2168"/>
<evidence type="ECO:0000256" key="1">
    <source>
        <dbReference type="SAM" id="Phobius"/>
    </source>
</evidence>
<evidence type="ECO:0008006" key="4">
    <source>
        <dbReference type="Google" id="ProtNLM"/>
    </source>
</evidence>
<gene>
    <name evidence="2" type="ORF">DSOUD_2168</name>
</gene>
<dbReference type="AlphaFoldDB" id="A0A0M3QFZ8"/>
<accession>A0A0M3QFZ8</accession>
<reference evidence="2 3" key="1">
    <citation type="submission" date="2015-07" db="EMBL/GenBank/DDBJ databases">
        <title>Isolation and Genomic Characterization of a Novel Halophilic Metal-Reducing Deltaproteobacterium from the Deep Subsurface.</title>
        <authorList>
            <person name="Badalamenti J.P."/>
            <person name="Summers Z.M."/>
            <person name="Gralnick J.A."/>
            <person name="Bond D.R."/>
        </authorList>
    </citation>
    <scope>NUCLEOTIDE SEQUENCE [LARGE SCALE GENOMIC DNA]</scope>
    <source>
        <strain evidence="2 3">WTL</strain>
    </source>
</reference>
<dbReference type="PATRIC" id="fig|1603606.3.peg.2341"/>
<keyword evidence="1" id="KW-1133">Transmembrane helix</keyword>
<dbReference type="EMBL" id="CP010802">
    <property type="protein sequence ID" value="ALC16933.1"/>
    <property type="molecule type" value="Genomic_DNA"/>
</dbReference>
<feature type="transmembrane region" description="Helical" evidence="1">
    <location>
        <begin position="12"/>
        <end position="35"/>
    </location>
</feature>
<organism evidence="2 3">
    <name type="scientific">Desulfuromonas soudanensis</name>
    <dbReference type="NCBI Taxonomy" id="1603606"/>
    <lineage>
        <taxon>Bacteria</taxon>
        <taxon>Pseudomonadati</taxon>
        <taxon>Thermodesulfobacteriota</taxon>
        <taxon>Desulfuromonadia</taxon>
        <taxon>Desulfuromonadales</taxon>
        <taxon>Desulfuromonadaceae</taxon>
        <taxon>Desulfuromonas</taxon>
    </lineage>
</organism>
<dbReference type="NCBIfam" id="TIGR02532">
    <property type="entry name" value="IV_pilin_GFxxxE"/>
    <property type="match status" value="1"/>
</dbReference>
<keyword evidence="1" id="KW-0472">Membrane</keyword>
<sequence>MKSPRRREQGFSLIEVLVSMLILSIGLMAVASMQINAGRSDIRSMGMTKGGALAHGKMEELIGRPYEHADLVAGAGVHPWEIREEYSLGWEVVDNTPIPNVKTVTVTVEWDRDWEGGDAGEPFPPQTYRLSYIKPAGI</sequence>
<dbReference type="InterPro" id="IPR012902">
    <property type="entry name" value="N_methyl_site"/>
</dbReference>
<dbReference type="Pfam" id="PF07963">
    <property type="entry name" value="N_methyl"/>
    <property type="match status" value="1"/>
</dbReference>
<dbReference type="Proteomes" id="UP000057158">
    <property type="component" value="Chromosome"/>
</dbReference>
<evidence type="ECO:0000313" key="3">
    <source>
        <dbReference type="Proteomes" id="UP000057158"/>
    </source>
</evidence>